<dbReference type="Pfam" id="PF13561">
    <property type="entry name" value="adh_short_C2"/>
    <property type="match status" value="1"/>
</dbReference>
<organism evidence="1 2">
    <name type="scientific">Mycobacterium vicinigordonae</name>
    <dbReference type="NCBI Taxonomy" id="1719132"/>
    <lineage>
        <taxon>Bacteria</taxon>
        <taxon>Bacillati</taxon>
        <taxon>Actinomycetota</taxon>
        <taxon>Actinomycetes</taxon>
        <taxon>Mycobacteriales</taxon>
        <taxon>Mycobacteriaceae</taxon>
        <taxon>Mycobacterium</taxon>
    </lineage>
</organism>
<evidence type="ECO:0000313" key="2">
    <source>
        <dbReference type="Proteomes" id="UP000510682"/>
    </source>
</evidence>
<name>A0A7D6DXS2_9MYCO</name>
<dbReference type="SUPFAM" id="SSF51735">
    <property type="entry name" value="NAD(P)-binding Rossmann-fold domains"/>
    <property type="match status" value="1"/>
</dbReference>
<dbReference type="KEGG" id="mgor:H0P51_00140"/>
<protein>
    <submittedName>
        <fullName evidence="1">SDR family oxidoreductase</fullName>
    </submittedName>
</protein>
<gene>
    <name evidence="1" type="ORF">H0P51_00140</name>
</gene>
<keyword evidence="2" id="KW-1185">Reference proteome</keyword>
<proteinExistence type="predicted"/>
<dbReference type="AlphaFoldDB" id="A0A7D6DXS2"/>
<dbReference type="Gene3D" id="3.40.50.720">
    <property type="entry name" value="NAD(P)-binding Rossmann-like Domain"/>
    <property type="match status" value="1"/>
</dbReference>
<reference evidence="1" key="2">
    <citation type="submission" date="2020-07" db="EMBL/GenBank/DDBJ databases">
        <authorList>
            <person name="Yu X."/>
        </authorList>
    </citation>
    <scope>NUCLEOTIDE SEQUENCE [LARGE SCALE GENOMIC DNA]</scope>
    <source>
        <strain evidence="1">24T</strain>
    </source>
</reference>
<dbReference type="InterPro" id="IPR036291">
    <property type="entry name" value="NAD(P)-bd_dom_sf"/>
</dbReference>
<sequence>MAATFETMIVTRTGYPADVAAAAQFLASDDAGFITGVELPVDGGMLITNNVPAVSQATTDRPTAL</sequence>
<evidence type="ECO:0000313" key="1">
    <source>
        <dbReference type="EMBL" id="QLL05041.1"/>
    </source>
</evidence>
<dbReference type="Proteomes" id="UP000510682">
    <property type="component" value="Chromosome"/>
</dbReference>
<dbReference type="InterPro" id="IPR002347">
    <property type="entry name" value="SDR_fam"/>
</dbReference>
<reference evidence="1" key="1">
    <citation type="submission" date="2020-07" db="EMBL/GenBank/DDBJ databases">
        <title>Description of Mycobacterium gordonae subsp. intergordonae subsp.nov. and Mycobacterium gordonae subsp. gordonae subsp. nov.</title>
        <authorList>
            <person name="Huang H."/>
        </authorList>
    </citation>
    <scope>NUCLEOTIDE SEQUENCE [LARGE SCALE GENOMIC DNA]</scope>
    <source>
        <strain evidence="1">24T</strain>
    </source>
</reference>
<accession>A0A7D6DXS2</accession>
<dbReference type="EMBL" id="CP059165">
    <property type="protein sequence ID" value="QLL05041.1"/>
    <property type="molecule type" value="Genomic_DNA"/>
</dbReference>